<keyword evidence="4" id="KW-1185">Reference proteome</keyword>
<evidence type="ECO:0000313" key="4">
    <source>
        <dbReference type="Proteomes" id="UP000053127"/>
    </source>
</evidence>
<dbReference type="STRING" id="67386.AQI95_21580"/>
<keyword evidence="1" id="KW-0732">Signal</keyword>
<organism evidence="3 4">
    <name type="scientific">Streptomyces yokosukanensis</name>
    <dbReference type="NCBI Taxonomy" id="67386"/>
    <lineage>
        <taxon>Bacteria</taxon>
        <taxon>Bacillati</taxon>
        <taxon>Actinomycetota</taxon>
        <taxon>Actinomycetes</taxon>
        <taxon>Kitasatosporales</taxon>
        <taxon>Streptomycetaceae</taxon>
        <taxon>Streptomyces</taxon>
    </lineage>
</organism>
<proteinExistence type="predicted"/>
<accession>A0A101P350</accession>
<feature type="signal peptide" evidence="1">
    <location>
        <begin position="1"/>
        <end position="27"/>
    </location>
</feature>
<dbReference type="PANTHER" id="PTHR24094">
    <property type="entry name" value="SECRETED PROTEIN"/>
    <property type="match status" value="1"/>
</dbReference>
<reference evidence="3 4" key="1">
    <citation type="submission" date="2015-10" db="EMBL/GenBank/DDBJ databases">
        <title>Draft genome sequence of Streptomyces yokosukanensis DSM 40224, type strain for the species Streptomyces yokosukanensis.</title>
        <authorList>
            <person name="Ruckert C."/>
            <person name="Winkler A."/>
            <person name="Kalinowski J."/>
            <person name="Kampfer P."/>
            <person name="Glaeser S."/>
        </authorList>
    </citation>
    <scope>NUCLEOTIDE SEQUENCE [LARGE SCALE GENOMIC DNA]</scope>
    <source>
        <strain evidence="3 4">DSM 40224</strain>
    </source>
</reference>
<comment type="caution">
    <text evidence="3">The sequence shown here is derived from an EMBL/GenBank/DDBJ whole genome shotgun (WGS) entry which is preliminary data.</text>
</comment>
<dbReference type="InterPro" id="IPR011089">
    <property type="entry name" value="GmrSD_C"/>
</dbReference>
<gene>
    <name evidence="3" type="ORF">AQI95_21580</name>
</gene>
<dbReference type="Pfam" id="PF07510">
    <property type="entry name" value="GmrSD_C"/>
    <property type="match status" value="1"/>
</dbReference>
<protein>
    <recommendedName>
        <fullName evidence="2">GmrSD restriction endonucleases C-terminal domain-containing protein</fullName>
    </recommendedName>
</protein>
<dbReference type="RefSeq" id="WP_067125929.1">
    <property type="nucleotide sequence ID" value="NZ_KQ948213.1"/>
</dbReference>
<evidence type="ECO:0000259" key="2">
    <source>
        <dbReference type="Pfam" id="PF07510"/>
    </source>
</evidence>
<name>A0A101P350_9ACTN</name>
<evidence type="ECO:0000256" key="1">
    <source>
        <dbReference type="SAM" id="SignalP"/>
    </source>
</evidence>
<dbReference type="EMBL" id="LMWN01000032">
    <property type="protein sequence ID" value="KUN04027.1"/>
    <property type="molecule type" value="Genomic_DNA"/>
</dbReference>
<dbReference type="Proteomes" id="UP000053127">
    <property type="component" value="Unassembled WGS sequence"/>
</dbReference>
<feature type="chain" id="PRO_5007102217" description="GmrSD restriction endonucleases C-terminal domain-containing protein" evidence="1">
    <location>
        <begin position="28"/>
        <end position="225"/>
    </location>
</feature>
<sequence>MIKSFRRAAVAVALLVVSLVAPTPAQAQDRSTPVFTVPLAAAVRALPVAAEVRDGYKRTSFKHWNAGRNPTDGCNTRAEVLLSEAVDPPQVLPGCKLSGGRWWSYYDSKWITPAGALDVDHMVPLAEAWDSGASQWTAARREAYANDLDVPTSLVAVSAAANRSKADQDPAEWLPPAVEATCRYVSEWTGTKLRWGLTADAVELEALKQLAEACPGTTVTYQPVP</sequence>
<dbReference type="OrthoDB" id="5196645at2"/>
<feature type="domain" description="GmrSD restriction endonucleases C-terminal" evidence="2">
    <location>
        <begin position="108"/>
        <end position="207"/>
    </location>
</feature>
<dbReference type="AlphaFoldDB" id="A0A101P350"/>
<dbReference type="PANTHER" id="PTHR24094:SF15">
    <property type="entry name" value="AMP-DEPENDENT SYNTHETASE_LIGASE DOMAIN-CONTAINING PROTEIN-RELATED"/>
    <property type="match status" value="1"/>
</dbReference>
<evidence type="ECO:0000313" key="3">
    <source>
        <dbReference type="EMBL" id="KUN04027.1"/>
    </source>
</evidence>